<reference evidence="4" key="1">
    <citation type="submission" date="2017-01" db="EMBL/GenBank/DDBJ databases">
        <authorList>
            <person name="Varghese N."/>
            <person name="Submissions S."/>
        </authorList>
    </citation>
    <scope>NUCLEOTIDE SEQUENCE [LARGE SCALE GENOMIC DNA]</scope>
    <source>
        <strain evidence="4">UM1</strain>
    </source>
</reference>
<dbReference type="Gene3D" id="3.60.21.10">
    <property type="match status" value="1"/>
</dbReference>
<dbReference type="PANTHER" id="PTHR46546">
    <property type="entry name" value="SHEWANELLA-LIKE PROTEIN PHOSPHATASE 1"/>
    <property type="match status" value="1"/>
</dbReference>
<dbReference type="PANTHER" id="PTHR46546:SF4">
    <property type="entry name" value="SHEWANELLA-LIKE PROTEIN PHOSPHATASE 1"/>
    <property type="match status" value="1"/>
</dbReference>
<dbReference type="OrthoDB" id="7550081at2"/>
<evidence type="ECO:0000313" key="4">
    <source>
        <dbReference type="Proteomes" id="UP000241788"/>
    </source>
</evidence>
<dbReference type="Pfam" id="PF00149">
    <property type="entry name" value="Metallophos"/>
    <property type="match status" value="1"/>
</dbReference>
<dbReference type="GO" id="GO:0016787">
    <property type="term" value="F:hydrolase activity"/>
    <property type="evidence" value="ECO:0007669"/>
    <property type="project" value="InterPro"/>
</dbReference>
<organism evidence="3 4">
    <name type="scientific">Solilutibacter tolerans</name>
    <dbReference type="NCBI Taxonomy" id="1604334"/>
    <lineage>
        <taxon>Bacteria</taxon>
        <taxon>Pseudomonadati</taxon>
        <taxon>Pseudomonadota</taxon>
        <taxon>Gammaproteobacteria</taxon>
        <taxon>Lysobacterales</taxon>
        <taxon>Lysobacteraceae</taxon>
        <taxon>Solilutibacter</taxon>
    </lineage>
</organism>
<name>A0A1N6NGH4_9GAMM</name>
<evidence type="ECO:0000259" key="2">
    <source>
        <dbReference type="Pfam" id="PF00149"/>
    </source>
</evidence>
<evidence type="ECO:0000313" key="3">
    <source>
        <dbReference type="EMBL" id="SIP91142.1"/>
    </source>
</evidence>
<keyword evidence="1" id="KW-0732">Signal</keyword>
<dbReference type="InterPro" id="IPR006186">
    <property type="entry name" value="Ser/Thr-sp_prot-phosphatase"/>
</dbReference>
<proteinExistence type="predicted"/>
<dbReference type="PRINTS" id="PR00114">
    <property type="entry name" value="STPHPHTASE"/>
</dbReference>
<protein>
    <submittedName>
        <fullName evidence="3">Calcineurin-like phosphoesterase</fullName>
    </submittedName>
</protein>
<dbReference type="RefSeq" id="WP_076584658.1">
    <property type="nucleotide sequence ID" value="NZ_FTLW01000001.1"/>
</dbReference>
<dbReference type="AlphaFoldDB" id="A0A1N6NGH4"/>
<feature type="domain" description="Calcineurin-like phosphoesterase" evidence="2">
    <location>
        <begin position="109"/>
        <end position="325"/>
    </location>
</feature>
<dbReference type="STRING" id="1604334.SAMN05421546_0251"/>
<dbReference type="Proteomes" id="UP000241788">
    <property type="component" value="Unassembled WGS sequence"/>
</dbReference>
<sequence length="383" mass="41825">MTSPTSLPTSAGRFNGGLRRLGLSLFACLFAPCAFAAPQQAAPSPASLNDGPYIFNEQGKLQAAWLCDGEVISETVVRQQTLPPRCAYPYPINIPAFATSDAMPYRGQRIIAISDIHGQFGLMVRLLQANGVIDEQGRWKAGDARLVITGDVFDRGPQVTEAVWLLLQLQGQARQVGGEVHYLLGNHETMVLSGDVRYVNPKYVDVAKRLKRSVNGLYAKDTVIGEWLYLRPVMLKLGDTVFLHGGISPENLELALDMDGTNAGYRASLGKPKEEVRADPVTARLYDGKRSPIWYRGYLDGQLKPEEVRDLTDRLGIARIVVGHTTQKQVGSFHGGRVIAIENDIKAGESGELLFIEDGKLSRGLLDGNRAPLVEHPGAPEPD</sequence>
<dbReference type="EMBL" id="FTLW01000001">
    <property type="protein sequence ID" value="SIP91142.1"/>
    <property type="molecule type" value="Genomic_DNA"/>
</dbReference>
<feature type="signal peptide" evidence="1">
    <location>
        <begin position="1"/>
        <end position="36"/>
    </location>
</feature>
<feature type="chain" id="PRO_5012432948" evidence="1">
    <location>
        <begin position="37"/>
        <end position="383"/>
    </location>
</feature>
<keyword evidence="4" id="KW-1185">Reference proteome</keyword>
<gene>
    <name evidence="3" type="ORF">SAMN05421546_0251</name>
</gene>
<accession>A0A1N6NGH4</accession>
<dbReference type="InterPro" id="IPR029052">
    <property type="entry name" value="Metallo-depent_PP-like"/>
</dbReference>
<dbReference type="SUPFAM" id="SSF56300">
    <property type="entry name" value="Metallo-dependent phosphatases"/>
    <property type="match status" value="1"/>
</dbReference>
<dbReference type="InterPro" id="IPR004843">
    <property type="entry name" value="Calcineurin-like_PHP"/>
</dbReference>
<evidence type="ECO:0000256" key="1">
    <source>
        <dbReference type="SAM" id="SignalP"/>
    </source>
</evidence>